<dbReference type="NCBIfam" id="TIGR00237">
    <property type="entry name" value="xseA"/>
    <property type="match status" value="1"/>
</dbReference>
<comment type="catalytic activity">
    <reaction evidence="5 6">
        <text>Exonucleolytic cleavage in either 5'- to 3'- or 3'- to 5'-direction to yield nucleoside 5'-phosphates.</text>
        <dbReference type="EC" id="3.1.11.6"/>
    </reaction>
</comment>
<proteinExistence type="inferred from homology"/>
<evidence type="ECO:0000313" key="9">
    <source>
        <dbReference type="EMBL" id="WBW50593.1"/>
    </source>
</evidence>
<evidence type="ECO:0000313" key="10">
    <source>
        <dbReference type="Proteomes" id="UP001210339"/>
    </source>
</evidence>
<dbReference type="GO" id="GO:0008855">
    <property type="term" value="F:exodeoxyribonuclease VII activity"/>
    <property type="evidence" value="ECO:0007669"/>
    <property type="project" value="UniProtKB-EC"/>
</dbReference>
<dbReference type="CDD" id="cd04489">
    <property type="entry name" value="ExoVII_LU_OBF"/>
    <property type="match status" value="1"/>
</dbReference>
<dbReference type="PANTHER" id="PTHR30008:SF0">
    <property type="entry name" value="EXODEOXYRIBONUCLEASE 7 LARGE SUBUNIT"/>
    <property type="match status" value="1"/>
</dbReference>
<dbReference type="EMBL" id="CP115667">
    <property type="protein sequence ID" value="WBW50593.1"/>
    <property type="molecule type" value="Genomic_DNA"/>
</dbReference>
<comment type="subcellular location">
    <subcellularLocation>
        <location evidence="5 6">Cytoplasm</location>
    </subcellularLocation>
</comment>
<keyword evidence="4 5" id="KW-0269">Exonuclease</keyword>
<dbReference type="Proteomes" id="UP001210339">
    <property type="component" value="Chromosome"/>
</dbReference>
<name>A0ABY7QXC3_9FIRM</name>
<evidence type="ECO:0000256" key="6">
    <source>
        <dbReference type="RuleBase" id="RU004355"/>
    </source>
</evidence>
<keyword evidence="1 5" id="KW-0963">Cytoplasm</keyword>
<evidence type="ECO:0000259" key="8">
    <source>
        <dbReference type="Pfam" id="PF13742"/>
    </source>
</evidence>
<dbReference type="InterPro" id="IPR003753">
    <property type="entry name" value="Exonuc_VII_L"/>
</dbReference>
<evidence type="ECO:0000256" key="3">
    <source>
        <dbReference type="ARBA" id="ARBA00022801"/>
    </source>
</evidence>
<dbReference type="InterPro" id="IPR020579">
    <property type="entry name" value="Exonuc_VII_lsu_C"/>
</dbReference>
<dbReference type="InterPro" id="IPR025824">
    <property type="entry name" value="OB-fold_nuc-bd_dom"/>
</dbReference>
<keyword evidence="10" id="KW-1185">Reference proteome</keyword>
<gene>
    <name evidence="5 9" type="primary">xseA</name>
    <name evidence="9" type="ORF">O6R05_03340</name>
</gene>
<dbReference type="EC" id="3.1.11.6" evidence="5"/>
<dbReference type="Pfam" id="PF13742">
    <property type="entry name" value="tRNA_anti_2"/>
    <property type="match status" value="1"/>
</dbReference>
<reference evidence="9 10" key="1">
    <citation type="submission" date="2023-01" db="EMBL/GenBank/DDBJ databases">
        <authorList>
            <person name="Lee S.H."/>
            <person name="Jung H.S."/>
            <person name="Yun J.U."/>
        </authorList>
    </citation>
    <scope>NUCLEOTIDE SEQUENCE [LARGE SCALE GENOMIC DNA]</scope>
    <source>
        <strain evidence="9 10">CBA3646</strain>
    </source>
</reference>
<evidence type="ECO:0000256" key="1">
    <source>
        <dbReference type="ARBA" id="ARBA00022490"/>
    </source>
</evidence>
<dbReference type="HAMAP" id="MF_00378">
    <property type="entry name" value="Exonuc_7_L"/>
    <property type="match status" value="1"/>
</dbReference>
<keyword evidence="3 5" id="KW-0378">Hydrolase</keyword>
<sequence>MTSAIQVKELNKYIKKYIAMDYLLANVTVEGEITDLTKHSNGNYYLTLKDDGARVRAVVYYTDVARLGHDPKNGDHVYANGAVSVFERDASLTYFIRKLELAGVGTAMEAFLALKDKLQEEGLFEKKQGKIPYFPQKVGIVTSKDGAAIEDIINVLTRRNPAVEIVLYPALVQGDRAPDELLAGMNYFEKSDVDVVVLTRGGGAYEDLQAFNDETLARFVASMSKPVISAVGHEIDYVITDYVSDLRAPTPSSAAELVARSHEELITQCELTLGTLRSMMLDKIKRCKNDVIPLKPVLNRAVATKRYMIRSQLNFGYSALRNFPHQGASRHRELELERRYLEKLIQAKPVVARQTLRVYKDRLNLPQVSKTHRTLQNAVKSLNAAVHSKNHLSYKRRLAASKAVMDAALNRTSEAYHIKLQALSMADYGKKLAQKMASRQTHLTQVFTDAQLMWHRDLGDKETALRATYHKLARHSFSNAYVKSSEGTILRSAKDAKVKDQVTIVFYDGSVTSEILKVGDQHE</sequence>
<accession>A0ABY7QXC3</accession>
<protein>
    <recommendedName>
        <fullName evidence="5">Exodeoxyribonuclease 7 large subunit</fullName>
        <ecNumber evidence="5">3.1.11.6</ecNumber>
    </recommendedName>
    <alternativeName>
        <fullName evidence="5">Exodeoxyribonuclease VII large subunit</fullName>
        <shortName evidence="5">Exonuclease VII large subunit</shortName>
    </alternativeName>
</protein>
<comment type="similarity">
    <text evidence="5 6">Belongs to the XseA family.</text>
</comment>
<organism evidence="9 10">
    <name type="scientific">Peptoniphilus equinus</name>
    <dbReference type="NCBI Taxonomy" id="3016343"/>
    <lineage>
        <taxon>Bacteria</taxon>
        <taxon>Bacillati</taxon>
        <taxon>Bacillota</taxon>
        <taxon>Tissierellia</taxon>
        <taxon>Tissierellales</taxon>
        <taxon>Peptoniphilaceae</taxon>
        <taxon>Peptoniphilus</taxon>
    </lineage>
</organism>
<evidence type="ECO:0000256" key="4">
    <source>
        <dbReference type="ARBA" id="ARBA00022839"/>
    </source>
</evidence>
<feature type="domain" description="OB-fold nucleic acid binding" evidence="8">
    <location>
        <begin position="6"/>
        <end position="98"/>
    </location>
</feature>
<comment type="function">
    <text evidence="5">Bidirectionally degrades single-stranded DNA into large acid-insoluble oligonucleotides, which are then degraded further into small acid-soluble oligonucleotides.</text>
</comment>
<feature type="domain" description="Exonuclease VII large subunit C-terminal" evidence="7">
    <location>
        <begin position="126"/>
        <end position="513"/>
    </location>
</feature>
<evidence type="ECO:0000256" key="2">
    <source>
        <dbReference type="ARBA" id="ARBA00022722"/>
    </source>
</evidence>
<dbReference type="RefSeq" id="WP_271192118.1">
    <property type="nucleotide sequence ID" value="NZ_CP115667.1"/>
</dbReference>
<keyword evidence="2 5" id="KW-0540">Nuclease</keyword>
<evidence type="ECO:0000259" key="7">
    <source>
        <dbReference type="Pfam" id="PF02601"/>
    </source>
</evidence>
<dbReference type="Pfam" id="PF02601">
    <property type="entry name" value="Exonuc_VII_L"/>
    <property type="match status" value="1"/>
</dbReference>
<evidence type="ECO:0000256" key="5">
    <source>
        <dbReference type="HAMAP-Rule" id="MF_00378"/>
    </source>
</evidence>
<comment type="subunit">
    <text evidence="5">Heterooligomer composed of large and small subunits.</text>
</comment>
<dbReference type="PANTHER" id="PTHR30008">
    <property type="entry name" value="EXODEOXYRIBONUCLEASE 7 LARGE SUBUNIT"/>
    <property type="match status" value="1"/>
</dbReference>